<sequence length="206" mass="22583">MDKRVLRGLQSRQLILDRAMNIASVEGLESLSVRRLATELEMSKSGVFAQFGSKEELQLATVRAAIDVFAARVVRPARKTPAGIRRVRALCEAWMHYARQPVFEGGCFFLAAAPEFDARPGRVRDAIASARRDWQTLYAATIAEAQNLGEVRADLNPADLAFELDALARTAAEDAALLDDDRRYDRAAAIILARLASVATDPAALE</sequence>
<dbReference type="InterPro" id="IPR001647">
    <property type="entry name" value="HTH_TetR"/>
</dbReference>
<evidence type="ECO:0000256" key="2">
    <source>
        <dbReference type="ARBA" id="ARBA00023125"/>
    </source>
</evidence>
<dbReference type="InterPro" id="IPR036271">
    <property type="entry name" value="Tet_transcr_reg_TetR-rel_C_sf"/>
</dbReference>
<reference evidence="6 7" key="1">
    <citation type="submission" date="2019-07" db="EMBL/GenBank/DDBJ databases">
        <authorList>
            <person name="Duangmal K."/>
            <person name="Teo W.F.A."/>
        </authorList>
    </citation>
    <scope>NUCLEOTIDE SEQUENCE [LARGE SCALE GENOMIC DNA]</scope>
    <source>
        <strain evidence="6 7">TBRC 6029</strain>
    </source>
</reference>
<dbReference type="Proteomes" id="UP000320011">
    <property type="component" value="Unassembled WGS sequence"/>
</dbReference>
<keyword evidence="3" id="KW-0804">Transcription</keyword>
<dbReference type="OrthoDB" id="326421at2"/>
<dbReference type="GO" id="GO:0003677">
    <property type="term" value="F:DNA binding"/>
    <property type="evidence" value="ECO:0007669"/>
    <property type="project" value="UniProtKB-UniRule"/>
</dbReference>
<dbReference type="PANTHER" id="PTHR47506">
    <property type="entry name" value="TRANSCRIPTIONAL REGULATORY PROTEIN"/>
    <property type="match status" value="1"/>
</dbReference>
<dbReference type="SUPFAM" id="SSF48498">
    <property type="entry name" value="Tetracyclin repressor-like, C-terminal domain"/>
    <property type="match status" value="1"/>
</dbReference>
<organism evidence="6 7">
    <name type="scientific">Amycolatopsis rhizosphaerae</name>
    <dbReference type="NCBI Taxonomy" id="2053003"/>
    <lineage>
        <taxon>Bacteria</taxon>
        <taxon>Bacillati</taxon>
        <taxon>Actinomycetota</taxon>
        <taxon>Actinomycetes</taxon>
        <taxon>Pseudonocardiales</taxon>
        <taxon>Pseudonocardiaceae</taxon>
        <taxon>Amycolatopsis</taxon>
    </lineage>
</organism>
<keyword evidence="7" id="KW-1185">Reference proteome</keyword>
<feature type="DNA-binding region" description="H-T-H motif" evidence="4">
    <location>
        <begin position="32"/>
        <end position="51"/>
    </location>
</feature>
<dbReference type="InterPro" id="IPR009057">
    <property type="entry name" value="Homeodomain-like_sf"/>
</dbReference>
<dbReference type="SUPFAM" id="SSF46689">
    <property type="entry name" value="Homeodomain-like"/>
    <property type="match status" value="1"/>
</dbReference>
<feature type="domain" description="HTH tetR-type" evidence="5">
    <location>
        <begin position="9"/>
        <end position="69"/>
    </location>
</feature>
<evidence type="ECO:0000313" key="7">
    <source>
        <dbReference type="Proteomes" id="UP000320011"/>
    </source>
</evidence>
<reference evidence="6 7" key="2">
    <citation type="submission" date="2019-08" db="EMBL/GenBank/DDBJ databases">
        <title>Amycolatopsis acidicola sp. nov., isolated from peat swamp forest soil.</title>
        <authorList>
            <person name="Srisuk N."/>
        </authorList>
    </citation>
    <scope>NUCLEOTIDE SEQUENCE [LARGE SCALE GENOMIC DNA]</scope>
    <source>
        <strain evidence="6 7">TBRC 6029</strain>
    </source>
</reference>
<evidence type="ECO:0000256" key="1">
    <source>
        <dbReference type="ARBA" id="ARBA00023015"/>
    </source>
</evidence>
<evidence type="ECO:0000256" key="3">
    <source>
        <dbReference type="ARBA" id="ARBA00023163"/>
    </source>
</evidence>
<evidence type="ECO:0000313" key="6">
    <source>
        <dbReference type="EMBL" id="TVT21210.1"/>
    </source>
</evidence>
<keyword evidence="2 4" id="KW-0238">DNA-binding</keyword>
<dbReference type="Gene3D" id="1.10.10.60">
    <property type="entry name" value="Homeodomain-like"/>
    <property type="match status" value="1"/>
</dbReference>
<dbReference type="PANTHER" id="PTHR47506:SF6">
    <property type="entry name" value="HTH-TYPE TRANSCRIPTIONAL REPRESSOR NEMR"/>
    <property type="match status" value="1"/>
</dbReference>
<keyword evidence="1" id="KW-0805">Transcription regulation</keyword>
<evidence type="ECO:0000256" key="4">
    <source>
        <dbReference type="PROSITE-ProRule" id="PRU00335"/>
    </source>
</evidence>
<dbReference type="InterPro" id="IPR011075">
    <property type="entry name" value="TetR_C"/>
</dbReference>
<dbReference type="Pfam" id="PF16925">
    <property type="entry name" value="TetR_C_13"/>
    <property type="match status" value="1"/>
</dbReference>
<gene>
    <name evidence="6" type="ORF">FNH05_34065</name>
</gene>
<dbReference type="PROSITE" id="PS50977">
    <property type="entry name" value="HTH_TETR_2"/>
    <property type="match status" value="1"/>
</dbReference>
<dbReference type="Pfam" id="PF00440">
    <property type="entry name" value="TetR_N"/>
    <property type="match status" value="1"/>
</dbReference>
<comment type="caution">
    <text evidence="6">The sequence shown here is derived from an EMBL/GenBank/DDBJ whole genome shotgun (WGS) entry which is preliminary data.</text>
</comment>
<evidence type="ECO:0000259" key="5">
    <source>
        <dbReference type="PROSITE" id="PS50977"/>
    </source>
</evidence>
<name>A0A558AAB9_9PSEU</name>
<dbReference type="EMBL" id="VJWX01000606">
    <property type="protein sequence ID" value="TVT21210.1"/>
    <property type="molecule type" value="Genomic_DNA"/>
</dbReference>
<dbReference type="AlphaFoldDB" id="A0A558AAB9"/>
<dbReference type="Gene3D" id="1.10.357.10">
    <property type="entry name" value="Tetracycline Repressor, domain 2"/>
    <property type="match status" value="1"/>
</dbReference>
<protein>
    <submittedName>
        <fullName evidence="6">TetR/AcrR family transcriptional regulator</fullName>
    </submittedName>
</protein>
<proteinExistence type="predicted"/>
<dbReference type="RefSeq" id="WP_144592965.1">
    <property type="nucleotide sequence ID" value="NZ_VJWX01000606.1"/>
</dbReference>
<accession>A0A558AAB9</accession>